<sequence length="195" mass="21289">MGNRVIAGVDEAGRGPLAGPVVAAAVVLTPSQLDALAALGLNDSKKLTPLKREKIFKAMVSLGVAWRAQAASPRRIDQMNILQATLWAMSRSVNKLPHVFEEVIVDGSVLIPGLRSYPQKAIPKGDSLVPEVAAASVVAKVLRDRAMVALDMAYPQYNFAKHKGYPTEDHRRRITEFGLSPIHRRSFTWKTVSPE</sequence>
<dbReference type="GO" id="GO:0043137">
    <property type="term" value="P:DNA replication, removal of RNA primer"/>
    <property type="evidence" value="ECO:0007669"/>
    <property type="project" value="TreeGrafter"/>
</dbReference>
<comment type="function">
    <text evidence="3 14 16">Endonuclease that specifically degrades the RNA of RNA-DNA hybrids.</text>
</comment>
<evidence type="ECO:0000256" key="9">
    <source>
        <dbReference type="ARBA" id="ARBA00022722"/>
    </source>
</evidence>
<comment type="similarity">
    <text evidence="5 14 16">Belongs to the RNase HII family.</text>
</comment>
<organism evidence="18 19">
    <name type="scientific">Aminobacterium colombiense (strain DSM 12261 / ALA-1)</name>
    <dbReference type="NCBI Taxonomy" id="572547"/>
    <lineage>
        <taxon>Bacteria</taxon>
        <taxon>Thermotogati</taxon>
        <taxon>Synergistota</taxon>
        <taxon>Synergistia</taxon>
        <taxon>Synergistales</taxon>
        <taxon>Aminobacteriaceae</taxon>
        <taxon>Aminobacterium</taxon>
    </lineage>
</organism>
<evidence type="ECO:0000256" key="15">
    <source>
        <dbReference type="PROSITE-ProRule" id="PRU01319"/>
    </source>
</evidence>
<feature type="binding site" evidence="14 15">
    <location>
        <position position="106"/>
    </location>
    <ligand>
        <name>a divalent metal cation</name>
        <dbReference type="ChEBI" id="CHEBI:60240"/>
    </ligand>
</feature>
<gene>
    <name evidence="14" type="primary">rnhB</name>
    <name evidence="18" type="ordered locus">Amico_1526</name>
</gene>
<comment type="cofactor">
    <cofactor evidence="2">
        <name>Mg(2+)</name>
        <dbReference type="ChEBI" id="CHEBI:18420"/>
    </cofactor>
</comment>
<dbReference type="GO" id="GO:0030145">
    <property type="term" value="F:manganese ion binding"/>
    <property type="evidence" value="ECO:0007669"/>
    <property type="project" value="UniProtKB-UniRule"/>
</dbReference>
<dbReference type="AlphaFoldDB" id="D5EGG1"/>
<keyword evidence="11 14" id="KW-0255">Endonuclease</keyword>
<evidence type="ECO:0000256" key="2">
    <source>
        <dbReference type="ARBA" id="ARBA00001946"/>
    </source>
</evidence>
<evidence type="ECO:0000256" key="5">
    <source>
        <dbReference type="ARBA" id="ARBA00007383"/>
    </source>
</evidence>
<feature type="binding site" evidence="14 15">
    <location>
        <position position="10"/>
    </location>
    <ligand>
        <name>a divalent metal cation</name>
        <dbReference type="ChEBI" id="CHEBI:60240"/>
    </ligand>
</feature>
<evidence type="ECO:0000313" key="18">
    <source>
        <dbReference type="EMBL" id="ADE57643.1"/>
    </source>
</evidence>
<evidence type="ECO:0000313" key="19">
    <source>
        <dbReference type="Proteomes" id="UP000002366"/>
    </source>
</evidence>
<dbReference type="InterPro" id="IPR001352">
    <property type="entry name" value="RNase_HII/HIII"/>
</dbReference>
<accession>D5EGG1</accession>
<dbReference type="KEGG" id="aco:Amico_1526"/>
<evidence type="ECO:0000256" key="3">
    <source>
        <dbReference type="ARBA" id="ARBA00004065"/>
    </source>
</evidence>
<comment type="subcellular location">
    <subcellularLocation>
        <location evidence="4 14">Cytoplasm</location>
    </subcellularLocation>
</comment>
<proteinExistence type="inferred from homology"/>
<evidence type="ECO:0000256" key="6">
    <source>
        <dbReference type="ARBA" id="ARBA00012180"/>
    </source>
</evidence>
<dbReference type="Pfam" id="PF01351">
    <property type="entry name" value="RNase_HII"/>
    <property type="match status" value="1"/>
</dbReference>
<dbReference type="InterPro" id="IPR022898">
    <property type="entry name" value="RNase_HII"/>
</dbReference>
<dbReference type="Proteomes" id="UP000002366">
    <property type="component" value="Chromosome"/>
</dbReference>
<comment type="cofactor">
    <cofactor evidence="14 15">
        <name>Mn(2+)</name>
        <dbReference type="ChEBI" id="CHEBI:29035"/>
    </cofactor>
    <cofactor evidence="14 15">
        <name>Mg(2+)</name>
        <dbReference type="ChEBI" id="CHEBI:18420"/>
    </cofactor>
    <text evidence="14 15">Manganese or magnesium. Binds 1 divalent metal ion per monomer in the absence of substrate. May bind a second metal ion after substrate binding.</text>
</comment>
<dbReference type="PROSITE" id="PS51975">
    <property type="entry name" value="RNASE_H_2"/>
    <property type="match status" value="1"/>
</dbReference>
<dbReference type="HAMAP" id="MF_00052_B">
    <property type="entry name" value="RNase_HII_B"/>
    <property type="match status" value="1"/>
</dbReference>
<dbReference type="HOGENOM" id="CLU_036532_3_2_0"/>
<dbReference type="CDD" id="cd07182">
    <property type="entry name" value="RNase_HII_bacteria_HII_like"/>
    <property type="match status" value="1"/>
</dbReference>
<dbReference type="RefSeq" id="WP_013048906.1">
    <property type="nucleotide sequence ID" value="NC_014011.1"/>
</dbReference>
<evidence type="ECO:0000256" key="14">
    <source>
        <dbReference type="HAMAP-Rule" id="MF_00052"/>
    </source>
</evidence>
<evidence type="ECO:0000256" key="4">
    <source>
        <dbReference type="ARBA" id="ARBA00004496"/>
    </source>
</evidence>
<dbReference type="OrthoDB" id="9803420at2"/>
<dbReference type="PANTHER" id="PTHR10954:SF18">
    <property type="entry name" value="RIBONUCLEASE HII"/>
    <property type="match status" value="1"/>
</dbReference>
<dbReference type="EC" id="3.1.26.4" evidence="6 14"/>
<dbReference type="Gene3D" id="3.30.420.10">
    <property type="entry name" value="Ribonuclease H-like superfamily/Ribonuclease H"/>
    <property type="match status" value="1"/>
</dbReference>
<evidence type="ECO:0000256" key="7">
    <source>
        <dbReference type="ARBA" id="ARBA00019179"/>
    </source>
</evidence>
<dbReference type="InterPro" id="IPR036397">
    <property type="entry name" value="RNaseH_sf"/>
</dbReference>
<evidence type="ECO:0000256" key="1">
    <source>
        <dbReference type="ARBA" id="ARBA00000077"/>
    </source>
</evidence>
<evidence type="ECO:0000256" key="12">
    <source>
        <dbReference type="ARBA" id="ARBA00022801"/>
    </source>
</evidence>
<dbReference type="GO" id="GO:0004523">
    <property type="term" value="F:RNA-DNA hybrid ribonuclease activity"/>
    <property type="evidence" value="ECO:0007669"/>
    <property type="project" value="UniProtKB-UniRule"/>
</dbReference>
<dbReference type="GO" id="GO:0032299">
    <property type="term" value="C:ribonuclease H2 complex"/>
    <property type="evidence" value="ECO:0007669"/>
    <property type="project" value="TreeGrafter"/>
</dbReference>
<name>D5EGG1_AMICL</name>
<dbReference type="GO" id="GO:0006298">
    <property type="term" value="P:mismatch repair"/>
    <property type="evidence" value="ECO:0007669"/>
    <property type="project" value="TreeGrafter"/>
</dbReference>
<evidence type="ECO:0000256" key="8">
    <source>
        <dbReference type="ARBA" id="ARBA00022490"/>
    </source>
</evidence>
<dbReference type="SUPFAM" id="SSF53098">
    <property type="entry name" value="Ribonuclease H-like"/>
    <property type="match status" value="1"/>
</dbReference>
<reference evidence="18 19" key="1">
    <citation type="journal article" date="2010" name="Stand. Genomic Sci.">
        <title>Complete genome sequence of Aminobacterium colombiense type strain (ALA-1).</title>
        <authorList>
            <person name="Chertkov O."/>
            <person name="Sikorski J."/>
            <person name="Brambilla E."/>
            <person name="Lapidus A."/>
            <person name="Copeland A."/>
            <person name="Glavina Del Rio T."/>
            <person name="Nolan M."/>
            <person name="Lucas S."/>
            <person name="Tice H."/>
            <person name="Cheng J.F."/>
            <person name="Han C."/>
            <person name="Detter J.C."/>
            <person name="Bruce D."/>
            <person name="Tapia R."/>
            <person name="Goodwin L."/>
            <person name="Pitluck S."/>
            <person name="Liolios K."/>
            <person name="Ivanova N."/>
            <person name="Mavromatis K."/>
            <person name="Ovchinnikova G."/>
            <person name="Pati A."/>
            <person name="Chen A."/>
            <person name="Palaniappan K."/>
            <person name="Land M."/>
            <person name="Hauser L."/>
            <person name="Chang Y.J."/>
            <person name="Jeffries C.D."/>
            <person name="Spring S."/>
            <person name="Rohde M."/>
            <person name="Goker M."/>
            <person name="Bristow J."/>
            <person name="Eisen J.A."/>
            <person name="Markowitz V."/>
            <person name="Hugenholtz P."/>
            <person name="Kyrpides N.C."/>
            <person name="Klenk H.P."/>
        </authorList>
    </citation>
    <scope>NUCLEOTIDE SEQUENCE [LARGE SCALE GENOMIC DNA]</scope>
    <source>
        <strain evidence="19">DSM 12261 / ALA-1</strain>
    </source>
</reference>
<keyword evidence="9 14" id="KW-0540">Nuclease</keyword>
<dbReference type="InterPro" id="IPR012337">
    <property type="entry name" value="RNaseH-like_sf"/>
</dbReference>
<evidence type="ECO:0000256" key="10">
    <source>
        <dbReference type="ARBA" id="ARBA00022723"/>
    </source>
</evidence>
<dbReference type="PANTHER" id="PTHR10954">
    <property type="entry name" value="RIBONUCLEASE H2 SUBUNIT A"/>
    <property type="match status" value="1"/>
</dbReference>
<evidence type="ECO:0000256" key="11">
    <source>
        <dbReference type="ARBA" id="ARBA00022759"/>
    </source>
</evidence>
<feature type="binding site" evidence="14 15">
    <location>
        <position position="11"/>
    </location>
    <ligand>
        <name>a divalent metal cation</name>
        <dbReference type="ChEBI" id="CHEBI:60240"/>
    </ligand>
</feature>
<keyword evidence="10 14" id="KW-0479">Metal-binding</keyword>
<dbReference type="GO" id="GO:0003723">
    <property type="term" value="F:RNA binding"/>
    <property type="evidence" value="ECO:0007669"/>
    <property type="project" value="UniProtKB-UniRule"/>
</dbReference>
<protein>
    <recommendedName>
        <fullName evidence="7 14">Ribonuclease HII</fullName>
        <shortName evidence="14">RNase HII</shortName>
        <ecNumber evidence="6 14">3.1.26.4</ecNumber>
    </recommendedName>
</protein>
<dbReference type="eggNOG" id="COG0164">
    <property type="taxonomic scope" value="Bacteria"/>
</dbReference>
<keyword evidence="8 14" id="KW-0963">Cytoplasm</keyword>
<dbReference type="NCBIfam" id="NF000595">
    <property type="entry name" value="PRK00015.1-3"/>
    <property type="match status" value="1"/>
</dbReference>
<dbReference type="InterPro" id="IPR024567">
    <property type="entry name" value="RNase_HII/HIII_dom"/>
</dbReference>
<dbReference type="GO" id="GO:0005737">
    <property type="term" value="C:cytoplasm"/>
    <property type="evidence" value="ECO:0007669"/>
    <property type="project" value="UniProtKB-SubCell"/>
</dbReference>
<keyword evidence="12 14" id="KW-0378">Hydrolase</keyword>
<evidence type="ECO:0000256" key="13">
    <source>
        <dbReference type="ARBA" id="ARBA00023211"/>
    </source>
</evidence>
<dbReference type="EMBL" id="CP001997">
    <property type="protein sequence ID" value="ADE57643.1"/>
    <property type="molecule type" value="Genomic_DNA"/>
</dbReference>
<keyword evidence="19" id="KW-1185">Reference proteome</keyword>
<feature type="domain" description="RNase H type-2" evidence="17">
    <location>
        <begin position="4"/>
        <end position="195"/>
    </location>
</feature>
<keyword evidence="13 14" id="KW-0464">Manganese</keyword>
<dbReference type="STRING" id="572547.Amico_1526"/>
<evidence type="ECO:0000259" key="17">
    <source>
        <dbReference type="PROSITE" id="PS51975"/>
    </source>
</evidence>
<comment type="catalytic activity">
    <reaction evidence="1 14 15 16">
        <text>Endonucleolytic cleavage to 5'-phosphomonoester.</text>
        <dbReference type="EC" id="3.1.26.4"/>
    </reaction>
</comment>
<evidence type="ECO:0000256" key="16">
    <source>
        <dbReference type="RuleBase" id="RU003515"/>
    </source>
</evidence>